<gene>
    <name evidence="2" type="ORF">WICPIJ_001960</name>
</gene>
<reference evidence="2" key="2">
    <citation type="submission" date="2021-01" db="EMBL/GenBank/DDBJ databases">
        <authorList>
            <person name="Schikora-Tamarit M.A."/>
        </authorList>
    </citation>
    <scope>NUCLEOTIDE SEQUENCE</scope>
    <source>
        <strain evidence="2">CBS2887</strain>
    </source>
</reference>
<comment type="caution">
    <text evidence="2">The sequence shown here is derived from an EMBL/GenBank/DDBJ whole genome shotgun (WGS) entry which is preliminary data.</text>
</comment>
<dbReference type="AntiFam" id="ANF00109">
    <property type="entry name" value="Shadow ORF (opposite afsK)"/>
</dbReference>
<protein>
    <submittedName>
        <fullName evidence="2">Uncharacterized protein</fullName>
    </submittedName>
</protein>
<accession>A0A9P8Q9U4</accession>
<organism evidence="2 3">
    <name type="scientific">Wickerhamomyces pijperi</name>
    <name type="common">Yeast</name>
    <name type="synonym">Pichia pijperi</name>
    <dbReference type="NCBI Taxonomy" id="599730"/>
    <lineage>
        <taxon>Eukaryota</taxon>
        <taxon>Fungi</taxon>
        <taxon>Dikarya</taxon>
        <taxon>Ascomycota</taxon>
        <taxon>Saccharomycotina</taxon>
        <taxon>Saccharomycetes</taxon>
        <taxon>Phaffomycetales</taxon>
        <taxon>Wickerhamomycetaceae</taxon>
        <taxon>Wickerhamomyces</taxon>
    </lineage>
</organism>
<dbReference type="AlphaFoldDB" id="A0A9P8Q9U4"/>
<keyword evidence="3" id="KW-1185">Reference proteome</keyword>
<proteinExistence type="predicted"/>
<evidence type="ECO:0000313" key="3">
    <source>
        <dbReference type="Proteomes" id="UP000774326"/>
    </source>
</evidence>
<feature type="compositionally biased region" description="Polar residues" evidence="1">
    <location>
        <begin position="1"/>
        <end position="25"/>
    </location>
</feature>
<feature type="region of interest" description="Disordered" evidence="1">
    <location>
        <begin position="1"/>
        <end position="29"/>
    </location>
</feature>
<reference evidence="2" key="1">
    <citation type="journal article" date="2021" name="Open Biol.">
        <title>Shared evolutionary footprints suggest mitochondrial oxidative damage underlies multiple complex I losses in fungi.</title>
        <authorList>
            <person name="Schikora-Tamarit M.A."/>
            <person name="Marcet-Houben M."/>
            <person name="Nosek J."/>
            <person name="Gabaldon T."/>
        </authorList>
    </citation>
    <scope>NUCLEOTIDE SEQUENCE</scope>
    <source>
        <strain evidence="2">CBS2887</strain>
    </source>
</reference>
<dbReference type="Proteomes" id="UP000774326">
    <property type="component" value="Unassembled WGS sequence"/>
</dbReference>
<evidence type="ECO:0000313" key="2">
    <source>
        <dbReference type="EMBL" id="KAH3687047.1"/>
    </source>
</evidence>
<name>A0A9P8Q9U4_WICPI</name>
<dbReference type="EMBL" id="JAEUBG010001036">
    <property type="protein sequence ID" value="KAH3687047.1"/>
    <property type="molecule type" value="Genomic_DNA"/>
</dbReference>
<evidence type="ECO:0000256" key="1">
    <source>
        <dbReference type="SAM" id="MobiDB-lite"/>
    </source>
</evidence>
<sequence>MIPNDQTSTSLGSYSAPFMNSSGETYGSEPQVPVERWIFFSQEALKTAAVPKSDILAIPVEVKRTFSGFKSQWATPAVCMKWIPLRICLKKQSLVI</sequence>